<accession>A0A183M1D4</accession>
<dbReference type="Proteomes" id="UP000277204">
    <property type="component" value="Unassembled WGS sequence"/>
</dbReference>
<reference evidence="1 2" key="1">
    <citation type="submission" date="2018-11" db="EMBL/GenBank/DDBJ databases">
        <authorList>
            <consortium name="Pathogen Informatics"/>
        </authorList>
    </citation>
    <scope>NUCLEOTIDE SEQUENCE [LARGE SCALE GENOMIC DNA]</scope>
    <source>
        <strain evidence="1 2">Zambia</strain>
    </source>
</reference>
<dbReference type="STRING" id="48269.A0A183M1D4"/>
<evidence type="ECO:0000313" key="1">
    <source>
        <dbReference type="EMBL" id="VDO88028.1"/>
    </source>
</evidence>
<sequence>MLSNKVQKALMKWESYEFKIIKAPFKSKEGNAINDIQCYAHTSDRNNYENDQFYEGLKSITVKCSGRDLTILMGDLNAKLGMDYTEDGDIMGQQALKSDI</sequence>
<evidence type="ECO:0000313" key="2">
    <source>
        <dbReference type="Proteomes" id="UP000277204"/>
    </source>
</evidence>
<dbReference type="InterPro" id="IPR036691">
    <property type="entry name" value="Endo/exonu/phosph_ase_sf"/>
</dbReference>
<dbReference type="Gene3D" id="3.60.10.10">
    <property type="entry name" value="Endonuclease/exonuclease/phosphatase"/>
    <property type="match status" value="1"/>
</dbReference>
<organism evidence="1 2">
    <name type="scientific">Schistosoma margrebowiei</name>
    <dbReference type="NCBI Taxonomy" id="48269"/>
    <lineage>
        <taxon>Eukaryota</taxon>
        <taxon>Metazoa</taxon>
        <taxon>Spiralia</taxon>
        <taxon>Lophotrochozoa</taxon>
        <taxon>Platyhelminthes</taxon>
        <taxon>Trematoda</taxon>
        <taxon>Digenea</taxon>
        <taxon>Strigeidida</taxon>
        <taxon>Schistosomatoidea</taxon>
        <taxon>Schistosomatidae</taxon>
        <taxon>Schistosoma</taxon>
    </lineage>
</organism>
<name>A0A183M1D4_9TREM</name>
<gene>
    <name evidence="1" type="ORF">SMRZ_LOCUS9859</name>
</gene>
<dbReference type="AlphaFoldDB" id="A0A183M1D4"/>
<keyword evidence="2" id="KW-1185">Reference proteome</keyword>
<dbReference type="EMBL" id="UZAI01004840">
    <property type="protein sequence ID" value="VDO88028.1"/>
    <property type="molecule type" value="Genomic_DNA"/>
</dbReference>
<proteinExistence type="predicted"/>
<protein>
    <submittedName>
        <fullName evidence="1">Uncharacterized protein</fullName>
    </submittedName>
</protein>